<dbReference type="AlphaFoldDB" id="A0A9Q0S381"/>
<dbReference type="InterPro" id="IPR019159">
    <property type="entry name" value="CCDC93_CC"/>
</dbReference>
<accession>A0A9Q0S381</accession>
<keyword evidence="5" id="KW-1185">Reference proteome</keyword>
<feature type="coiled-coil region" evidence="2">
    <location>
        <begin position="34"/>
        <end position="112"/>
    </location>
</feature>
<dbReference type="InterPro" id="IPR039116">
    <property type="entry name" value="CCDC93"/>
</dbReference>
<evidence type="ECO:0000313" key="5">
    <source>
        <dbReference type="Proteomes" id="UP001151699"/>
    </source>
</evidence>
<evidence type="ECO:0000259" key="3">
    <source>
        <dbReference type="Pfam" id="PF09762"/>
    </source>
</evidence>
<evidence type="ECO:0000256" key="1">
    <source>
        <dbReference type="ARBA" id="ARBA00016765"/>
    </source>
</evidence>
<dbReference type="Proteomes" id="UP001151699">
    <property type="component" value="Chromosome B"/>
</dbReference>
<dbReference type="PANTHER" id="PTHR16441">
    <property type="entry name" value="FIDIPIDINE"/>
    <property type="match status" value="1"/>
</dbReference>
<dbReference type="PANTHER" id="PTHR16441:SF0">
    <property type="entry name" value="COILED-COIL DOMAIN-CONTAINING PROTEIN 93"/>
    <property type="match status" value="1"/>
</dbReference>
<organism evidence="4 5">
    <name type="scientific">Pseudolycoriella hygida</name>
    <dbReference type="NCBI Taxonomy" id="35572"/>
    <lineage>
        <taxon>Eukaryota</taxon>
        <taxon>Metazoa</taxon>
        <taxon>Ecdysozoa</taxon>
        <taxon>Arthropoda</taxon>
        <taxon>Hexapoda</taxon>
        <taxon>Insecta</taxon>
        <taxon>Pterygota</taxon>
        <taxon>Neoptera</taxon>
        <taxon>Endopterygota</taxon>
        <taxon>Diptera</taxon>
        <taxon>Nematocera</taxon>
        <taxon>Sciaroidea</taxon>
        <taxon>Sciaridae</taxon>
        <taxon>Pseudolycoriella</taxon>
    </lineage>
</organism>
<feature type="domain" description="CCDC93 coiled-coil" evidence="3">
    <location>
        <begin position="31"/>
        <end position="313"/>
    </location>
</feature>
<evidence type="ECO:0000256" key="2">
    <source>
        <dbReference type="SAM" id="Coils"/>
    </source>
</evidence>
<dbReference type="Pfam" id="PF09762">
    <property type="entry name" value="CCDC93_CC"/>
    <property type="match status" value="1"/>
</dbReference>
<name>A0A9Q0S381_9DIPT</name>
<dbReference type="OrthoDB" id="16092at2759"/>
<comment type="caution">
    <text evidence="4">The sequence shown here is derived from an EMBL/GenBank/DDBJ whole genome shotgun (WGS) entry which is preliminary data.</text>
</comment>
<dbReference type="GO" id="GO:0006893">
    <property type="term" value="P:Golgi to plasma membrane transport"/>
    <property type="evidence" value="ECO:0007669"/>
    <property type="project" value="TreeGrafter"/>
</dbReference>
<gene>
    <name evidence="4" type="primary">Ccdc93</name>
    <name evidence="4" type="ORF">Bhyg_06703</name>
</gene>
<sequence length="336" mass="39384">QIDVAQLLKNLYVANEEECLSHSDLTETEKNALIKHYEDLRSEMSSDVKQLSERSKIKNLETTKAGMERKLQNMQEENRAMEKRFADEKHSVDLLTAEGKEIRAEIRSLESQDQKSDKGILDNIQKLVLKNEELKKAEIAFKDQCRQEMARIQQEIKEAEQITPEDDIRESLHVLEKEREKLQTIRLQLAKKNRAIVSIQRQLDNIPSRTELAQYQRRFLELYNQVSAKHRETKQFYTMYNTLDDTKRYLTKELSLLSSIHENYTDGMGNPQSKEHFVTQLEAIVDGVQQTKTKLKSTFEDEKAKRDGLNSQLGYSLSHIKIYLEQEFNYIKVILN</sequence>
<feature type="non-terminal residue" evidence="4">
    <location>
        <position position="336"/>
    </location>
</feature>
<evidence type="ECO:0000313" key="4">
    <source>
        <dbReference type="EMBL" id="KAJ6641760.1"/>
    </source>
</evidence>
<protein>
    <recommendedName>
        <fullName evidence="1">Coiled-coil domain-containing protein 93</fullName>
    </recommendedName>
</protein>
<dbReference type="EMBL" id="WJQU01000002">
    <property type="protein sequence ID" value="KAJ6641760.1"/>
    <property type="molecule type" value="Genomic_DNA"/>
</dbReference>
<proteinExistence type="predicted"/>
<feature type="coiled-coil region" evidence="2">
    <location>
        <begin position="142"/>
        <end position="195"/>
    </location>
</feature>
<reference evidence="4" key="1">
    <citation type="submission" date="2022-07" db="EMBL/GenBank/DDBJ databases">
        <authorList>
            <person name="Trinca V."/>
            <person name="Uliana J.V.C."/>
            <person name="Torres T.T."/>
            <person name="Ward R.J."/>
            <person name="Monesi N."/>
        </authorList>
    </citation>
    <scope>NUCLEOTIDE SEQUENCE</scope>
    <source>
        <strain evidence="4">HSMRA1968</strain>
        <tissue evidence="4">Whole embryos</tissue>
    </source>
</reference>
<keyword evidence="2" id="KW-0175">Coiled coil</keyword>